<dbReference type="SUPFAM" id="SSF53756">
    <property type="entry name" value="UDP-Glycosyltransferase/glycogen phosphorylase"/>
    <property type="match status" value="1"/>
</dbReference>
<evidence type="ECO:0000313" key="5">
    <source>
        <dbReference type="Proteomes" id="UP000434916"/>
    </source>
</evidence>
<dbReference type="PANTHER" id="PTHR46401">
    <property type="entry name" value="GLYCOSYLTRANSFERASE WBBK-RELATED"/>
    <property type="match status" value="1"/>
</dbReference>
<dbReference type="CDD" id="cd03801">
    <property type="entry name" value="GT4_PimA-like"/>
    <property type="match status" value="1"/>
</dbReference>
<organism evidence="4 5">
    <name type="scientific">Parabacteroides merdae</name>
    <dbReference type="NCBI Taxonomy" id="46503"/>
    <lineage>
        <taxon>Bacteria</taxon>
        <taxon>Pseudomonadati</taxon>
        <taxon>Bacteroidota</taxon>
        <taxon>Bacteroidia</taxon>
        <taxon>Bacteroidales</taxon>
        <taxon>Tannerellaceae</taxon>
        <taxon>Parabacteroides</taxon>
    </lineage>
</organism>
<keyword evidence="1" id="KW-0175">Coiled coil</keyword>
<dbReference type="Proteomes" id="UP000434916">
    <property type="component" value="Unassembled WGS sequence"/>
</dbReference>
<dbReference type="EMBL" id="WNCN01000008">
    <property type="protein sequence ID" value="MTU39395.1"/>
    <property type="molecule type" value="Genomic_DNA"/>
</dbReference>
<protein>
    <submittedName>
        <fullName evidence="4">Glycosyltransferase</fullName>
    </submittedName>
</protein>
<name>A0ABW9SB83_9BACT</name>
<dbReference type="InterPro" id="IPR028098">
    <property type="entry name" value="Glyco_trans_4-like_N"/>
</dbReference>
<comment type="caution">
    <text evidence="4">The sequence shown here is derived from an EMBL/GenBank/DDBJ whole genome shotgun (WGS) entry which is preliminary data.</text>
</comment>
<dbReference type="RefSeq" id="WP_075964544.1">
    <property type="nucleotide sequence ID" value="NZ_DAWDVS010000010.1"/>
</dbReference>
<dbReference type="Pfam" id="PF13439">
    <property type="entry name" value="Glyco_transf_4"/>
    <property type="match status" value="1"/>
</dbReference>
<evidence type="ECO:0000313" key="4">
    <source>
        <dbReference type="EMBL" id="MTU39395.1"/>
    </source>
</evidence>
<proteinExistence type="predicted"/>
<accession>A0ABW9SB83</accession>
<sequence length="365" mass="40968">MRTVFIGAHEDPNGINSYTFNLALALKKCGFESLVMAFGSCNKITDYKGVTIKQYKTHGGTITSLPTLYFKSIPYLIKHRKEIDMVSYQTVTYSVIPAFIARLFGMKTCAIIHSLPEDSPKHSAKKKKIMVTTMKIALAFTRNVITVSHTKAQEVYERYGKKCRVLPCGVFMPEVKELNTNVLEKNGINVGKFFLTIGRIDPIKNYEVLIDAFKQHDYGEYQLVIGGDVNNAYGKTVVERAAGCKNIIFPGIVCGDTKSALLKNCMAYCLVSSSEGLPIALLEGMSYGKIPVVTRIPSIMEVLEKYKIGLWSEVKNVGQLAANMQTVENDYENLKEQGEKARKIVEKNYTWPQICDQYLNLVKEF</sequence>
<reference evidence="4 5" key="1">
    <citation type="journal article" date="2019" name="Nat. Med.">
        <title>A library of human gut bacterial isolates paired with longitudinal multiomics data enables mechanistic microbiome research.</title>
        <authorList>
            <person name="Poyet M."/>
            <person name="Groussin M."/>
            <person name="Gibbons S.M."/>
            <person name="Avila-Pacheco J."/>
            <person name="Jiang X."/>
            <person name="Kearney S.M."/>
            <person name="Perrotta A.R."/>
            <person name="Berdy B."/>
            <person name="Zhao S."/>
            <person name="Lieberman T.D."/>
            <person name="Swanson P.K."/>
            <person name="Smith M."/>
            <person name="Roesemann S."/>
            <person name="Alexander J.E."/>
            <person name="Rich S.A."/>
            <person name="Livny J."/>
            <person name="Vlamakis H."/>
            <person name="Clish C."/>
            <person name="Bullock K."/>
            <person name="Deik A."/>
            <person name="Scott J."/>
            <person name="Pierce K.A."/>
            <person name="Xavier R.J."/>
            <person name="Alm E.J."/>
        </authorList>
    </citation>
    <scope>NUCLEOTIDE SEQUENCE [LARGE SCALE GENOMIC DNA]</scope>
    <source>
        <strain evidence="4 5">BIOML-A29</strain>
    </source>
</reference>
<feature type="domain" description="Glycosyl transferase family 1" evidence="2">
    <location>
        <begin position="190"/>
        <end position="343"/>
    </location>
</feature>
<dbReference type="Gene3D" id="3.40.50.2000">
    <property type="entry name" value="Glycogen Phosphorylase B"/>
    <property type="match status" value="2"/>
</dbReference>
<evidence type="ECO:0000259" key="3">
    <source>
        <dbReference type="Pfam" id="PF13439"/>
    </source>
</evidence>
<evidence type="ECO:0000256" key="1">
    <source>
        <dbReference type="SAM" id="Coils"/>
    </source>
</evidence>
<feature type="coiled-coil region" evidence="1">
    <location>
        <begin position="317"/>
        <end position="344"/>
    </location>
</feature>
<evidence type="ECO:0000259" key="2">
    <source>
        <dbReference type="Pfam" id="PF00534"/>
    </source>
</evidence>
<gene>
    <name evidence="4" type="ORF">GMD82_07825</name>
</gene>
<keyword evidence="5" id="KW-1185">Reference proteome</keyword>
<dbReference type="InterPro" id="IPR001296">
    <property type="entry name" value="Glyco_trans_1"/>
</dbReference>
<dbReference type="Pfam" id="PF00534">
    <property type="entry name" value="Glycos_transf_1"/>
    <property type="match status" value="1"/>
</dbReference>
<feature type="domain" description="Glycosyltransferase subfamily 4-like N-terminal" evidence="3">
    <location>
        <begin position="13"/>
        <end position="170"/>
    </location>
</feature>
<dbReference type="PANTHER" id="PTHR46401:SF8">
    <property type="entry name" value="BLL6006 PROTEIN"/>
    <property type="match status" value="1"/>
</dbReference>